<comment type="subcellular location">
    <subcellularLocation>
        <location evidence="1">Nucleus</location>
    </subcellularLocation>
</comment>
<dbReference type="GO" id="GO:0005634">
    <property type="term" value="C:nucleus"/>
    <property type="evidence" value="ECO:0007669"/>
    <property type="project" value="UniProtKB-SubCell"/>
</dbReference>
<reference evidence="3" key="1">
    <citation type="journal article" date="2008" name="Nature">
        <title>The amphioxus genome and the evolution of the chordate karyotype.</title>
        <authorList>
            <consortium name="US DOE Joint Genome Institute (JGI-PGF)"/>
            <person name="Putnam N.H."/>
            <person name="Butts T."/>
            <person name="Ferrier D.E.K."/>
            <person name="Furlong R.F."/>
            <person name="Hellsten U."/>
            <person name="Kawashima T."/>
            <person name="Robinson-Rechavi M."/>
            <person name="Shoguchi E."/>
            <person name="Terry A."/>
            <person name="Yu J.-K."/>
            <person name="Benito-Gutierrez E.L."/>
            <person name="Dubchak I."/>
            <person name="Garcia-Fernandez J."/>
            <person name="Gibson-Brown J.J."/>
            <person name="Grigoriev I.V."/>
            <person name="Horton A.C."/>
            <person name="de Jong P.J."/>
            <person name="Jurka J."/>
            <person name="Kapitonov V.V."/>
            <person name="Kohara Y."/>
            <person name="Kuroki Y."/>
            <person name="Lindquist E."/>
            <person name="Lucas S."/>
            <person name="Osoegawa K."/>
            <person name="Pennacchio L.A."/>
            <person name="Salamov A.A."/>
            <person name="Satou Y."/>
            <person name="Sauka-Spengler T."/>
            <person name="Schmutz J."/>
            <person name="Shin-I T."/>
            <person name="Toyoda A."/>
            <person name="Bronner-Fraser M."/>
            <person name="Fujiyama A."/>
            <person name="Holland L.Z."/>
            <person name="Holland P.W.H."/>
            <person name="Satoh N."/>
            <person name="Rokhsar D.S."/>
        </authorList>
    </citation>
    <scope>NUCLEOTIDE SEQUENCE [LARGE SCALE GENOMIC DNA]</scope>
    <source>
        <strain evidence="3">S238N-H82</strain>
        <tissue evidence="3">Testes</tissue>
    </source>
</reference>
<feature type="non-terminal residue" evidence="3">
    <location>
        <position position="295"/>
    </location>
</feature>
<dbReference type="InterPro" id="IPR050863">
    <property type="entry name" value="CenT-Element_Derived"/>
</dbReference>
<keyword evidence="1" id="KW-0238">DNA-binding</keyword>
<accession>C3XQM4</accession>
<feature type="domain" description="HTH psq-type" evidence="2">
    <location>
        <begin position="1"/>
        <end position="52"/>
    </location>
</feature>
<dbReference type="InParanoid" id="C3XQM4"/>
<dbReference type="InterPro" id="IPR009057">
    <property type="entry name" value="Homeodomain-like_sf"/>
</dbReference>
<dbReference type="PANTHER" id="PTHR19303:SF57">
    <property type="entry name" value="HTH CENPB-TYPE DOMAIN-CONTAINING PROTEIN"/>
    <property type="match status" value="1"/>
</dbReference>
<dbReference type="PROSITE" id="PS50960">
    <property type="entry name" value="HTH_PSQ"/>
    <property type="match status" value="1"/>
</dbReference>
<evidence type="ECO:0000256" key="1">
    <source>
        <dbReference type="PROSITE-ProRule" id="PRU00320"/>
    </source>
</evidence>
<feature type="DNA-binding region" description="H-T-H motif" evidence="1">
    <location>
        <begin position="28"/>
        <end position="48"/>
    </location>
</feature>
<gene>
    <name evidence="3" type="ORF">BRAFLDRAFT_185946</name>
</gene>
<name>C3XQM4_BRAFL</name>
<organism>
    <name type="scientific">Branchiostoma floridae</name>
    <name type="common">Florida lancelet</name>
    <name type="synonym">Amphioxus</name>
    <dbReference type="NCBI Taxonomy" id="7739"/>
    <lineage>
        <taxon>Eukaryota</taxon>
        <taxon>Metazoa</taxon>
        <taxon>Chordata</taxon>
        <taxon>Cephalochordata</taxon>
        <taxon>Leptocardii</taxon>
        <taxon>Amphioxiformes</taxon>
        <taxon>Branchiostomatidae</taxon>
        <taxon>Branchiostoma</taxon>
    </lineage>
</organism>
<protein>
    <recommendedName>
        <fullName evidence="2">HTH psq-type domain-containing protein</fullName>
    </recommendedName>
</protein>
<dbReference type="AlphaFoldDB" id="C3XQM4"/>
<dbReference type="InterPro" id="IPR004875">
    <property type="entry name" value="DDE_SF_endonuclease_dom"/>
</dbReference>
<feature type="non-terminal residue" evidence="3">
    <location>
        <position position="1"/>
    </location>
</feature>
<dbReference type="Gene3D" id="1.10.10.60">
    <property type="entry name" value="Homeodomain-like"/>
    <property type="match status" value="1"/>
</dbReference>
<dbReference type="InterPro" id="IPR007889">
    <property type="entry name" value="HTH_Psq"/>
</dbReference>
<sequence length="295" mass="33150">KTRQQRRKWDKEKCEEILKDIAENKLTIRAASRKYGVPQSTLQDKVQGKSALDANLGRPPFILQDEEDSIIYYMKYRAEHGFPTTKKAILALALEVHLRHCAKNGTAPKVHPQRGLSQKWWKGFKERNSTILRQLGFLENLSTKSEDRTKYFDQLKTIMTKEGVNGQPHRIYHADETGFDLDSALEPLTFAKLNVPGAAIRKGSHDHKLSCLECVAADGATIPPLITFSKSFPTADYTSEGPDNALYAVTPSGLVEGDAFLRWLQESFLPFCSPVRPVLVLMDPSSTHVTPEVID</sequence>
<dbReference type="eggNOG" id="KOG3105">
    <property type="taxonomic scope" value="Eukaryota"/>
</dbReference>
<evidence type="ECO:0000313" key="3">
    <source>
        <dbReference type="EMBL" id="EEN69600.1"/>
    </source>
</evidence>
<evidence type="ECO:0000259" key="2">
    <source>
        <dbReference type="PROSITE" id="PS50960"/>
    </source>
</evidence>
<dbReference type="EMBL" id="GG666455">
    <property type="protein sequence ID" value="EEN69600.1"/>
    <property type="molecule type" value="Genomic_DNA"/>
</dbReference>
<proteinExistence type="predicted"/>
<dbReference type="Pfam" id="PF03184">
    <property type="entry name" value="DDE_1"/>
    <property type="match status" value="1"/>
</dbReference>
<keyword evidence="1" id="KW-0539">Nucleus</keyword>
<dbReference type="PANTHER" id="PTHR19303">
    <property type="entry name" value="TRANSPOSON"/>
    <property type="match status" value="1"/>
</dbReference>
<dbReference type="SUPFAM" id="SSF46689">
    <property type="entry name" value="Homeodomain-like"/>
    <property type="match status" value="1"/>
</dbReference>
<dbReference type="Pfam" id="PF05225">
    <property type="entry name" value="HTH_psq"/>
    <property type="match status" value="1"/>
</dbReference>
<dbReference type="GO" id="GO:0003677">
    <property type="term" value="F:DNA binding"/>
    <property type="evidence" value="ECO:0007669"/>
    <property type="project" value="UniProtKB-UniRule"/>
</dbReference>